<dbReference type="Pfam" id="PF17751">
    <property type="entry name" value="SKICH"/>
    <property type="match status" value="1"/>
</dbReference>
<reference evidence="4" key="2">
    <citation type="submission" date="2025-08" db="UniProtKB">
        <authorList>
            <consortium name="Ensembl"/>
        </authorList>
    </citation>
    <scope>IDENTIFICATION</scope>
</reference>
<reference evidence="4" key="1">
    <citation type="submission" date="2019-06" db="EMBL/GenBank/DDBJ databases">
        <authorList>
            <consortium name="Wellcome Sanger Institute Data Sharing"/>
        </authorList>
    </citation>
    <scope>NUCLEOTIDE SEQUENCE [LARGE SCALE GENOMIC DNA]</scope>
</reference>
<dbReference type="GO" id="GO:0003713">
    <property type="term" value="F:transcription coactivator activity"/>
    <property type="evidence" value="ECO:0007669"/>
    <property type="project" value="TreeGrafter"/>
</dbReference>
<dbReference type="InterPro" id="IPR041611">
    <property type="entry name" value="SKICH"/>
</dbReference>
<proteinExistence type="predicted"/>
<dbReference type="InParanoid" id="A0A672GPM9"/>
<evidence type="ECO:0000259" key="3">
    <source>
        <dbReference type="Pfam" id="PF17751"/>
    </source>
</evidence>
<dbReference type="Proteomes" id="UP000472267">
    <property type="component" value="Chromosome 5"/>
</dbReference>
<dbReference type="GO" id="GO:0045944">
    <property type="term" value="P:positive regulation of transcription by RNA polymerase II"/>
    <property type="evidence" value="ECO:0007669"/>
    <property type="project" value="TreeGrafter"/>
</dbReference>
<evidence type="ECO:0000256" key="1">
    <source>
        <dbReference type="ARBA" id="ARBA00023054"/>
    </source>
</evidence>
<feature type="domain" description="SKICH" evidence="3">
    <location>
        <begin position="7"/>
        <end position="82"/>
    </location>
</feature>
<name>A0A672GPM9_SALFA</name>
<evidence type="ECO:0000313" key="4">
    <source>
        <dbReference type="Ensembl" id="ENSSFAP00005013369.1"/>
    </source>
</evidence>
<evidence type="ECO:0000313" key="5">
    <source>
        <dbReference type="Proteomes" id="UP000472267"/>
    </source>
</evidence>
<organism evidence="4 5">
    <name type="scientific">Salarias fasciatus</name>
    <name type="common">Jewelled blenny</name>
    <name type="synonym">Blennius fasciatus</name>
    <dbReference type="NCBI Taxonomy" id="181472"/>
    <lineage>
        <taxon>Eukaryota</taxon>
        <taxon>Metazoa</taxon>
        <taxon>Chordata</taxon>
        <taxon>Craniata</taxon>
        <taxon>Vertebrata</taxon>
        <taxon>Euteleostomi</taxon>
        <taxon>Actinopterygii</taxon>
        <taxon>Neopterygii</taxon>
        <taxon>Teleostei</taxon>
        <taxon>Neoteleostei</taxon>
        <taxon>Acanthomorphata</taxon>
        <taxon>Ovalentaria</taxon>
        <taxon>Blenniimorphae</taxon>
        <taxon>Blenniiformes</taxon>
        <taxon>Blennioidei</taxon>
        <taxon>Blenniidae</taxon>
        <taxon>Salariinae</taxon>
        <taxon>Salarias</taxon>
    </lineage>
</organism>
<sequence>MDKHSAVVFRNVGQLYFPQARVECHYSLSPDHQWSSSDWIGIFEMGWSSIKQYYTYTWALVPEGHVEGTSVDFSAHFHRENSAGTSAPSPSAPPNHWRSWRR</sequence>
<dbReference type="InterPro" id="IPR051002">
    <property type="entry name" value="UBA_autophagy_assoc_protein"/>
</dbReference>
<dbReference type="AlphaFoldDB" id="A0A672GPM9"/>
<keyword evidence="1" id="KW-0175">Coiled coil</keyword>
<reference evidence="4" key="3">
    <citation type="submission" date="2025-09" db="UniProtKB">
        <authorList>
            <consortium name="Ensembl"/>
        </authorList>
    </citation>
    <scope>IDENTIFICATION</scope>
</reference>
<dbReference type="Gene3D" id="2.60.40.2840">
    <property type="match status" value="1"/>
</dbReference>
<dbReference type="PANTHER" id="PTHR31915:SF5">
    <property type="entry name" value="CALCIUM-BINDING AND COILED-COIL DOMAIN-CONTAINING PROTEIN 1"/>
    <property type="match status" value="1"/>
</dbReference>
<protein>
    <recommendedName>
        <fullName evidence="3">SKICH domain-containing protein</fullName>
    </recommendedName>
</protein>
<dbReference type="Ensembl" id="ENSSFAT00005013936.1">
    <property type="protein sequence ID" value="ENSSFAP00005013369.1"/>
    <property type="gene ID" value="ENSSFAG00005007272.1"/>
</dbReference>
<keyword evidence="5" id="KW-1185">Reference proteome</keyword>
<dbReference type="PANTHER" id="PTHR31915">
    <property type="entry name" value="SKICH DOMAIN-CONTAINING PROTEIN"/>
    <property type="match status" value="1"/>
</dbReference>
<accession>A0A672GPM9</accession>
<dbReference type="OMA" id="HCAVFQG"/>
<feature type="region of interest" description="Disordered" evidence="2">
    <location>
        <begin position="80"/>
        <end position="102"/>
    </location>
</feature>
<evidence type="ECO:0000256" key="2">
    <source>
        <dbReference type="SAM" id="MobiDB-lite"/>
    </source>
</evidence>